<protein>
    <recommendedName>
        <fullName evidence="3">Alkylated DNA repair protein AlkB homologue 8 N-terminal domain-containing protein</fullName>
    </recommendedName>
</protein>
<sequence length="196" mass="22515">KKYTVIHFAKPRVLKKHGKKRPHIDGLRKDCVTSKLEILGVTLQSNLKWKTHVDNVRKKVCGITRAFRKVASSTHGVRQNFKQRLYLSTARTVLNYACAAWYCPRAPALPESYLDALKTQQNTFFRIILGGLLHNRRSVLRKESYIETLAVHLDQTSLLTRARLLATEVWDTIVNARNAIKAAYCRPEHQSKIPNQ</sequence>
<dbReference type="Proteomes" id="UP000799291">
    <property type="component" value="Unassembled WGS sequence"/>
</dbReference>
<dbReference type="AlphaFoldDB" id="A0A6G1J238"/>
<name>A0A6G1J238_9PLEO</name>
<reference evidence="1" key="1">
    <citation type="journal article" date="2020" name="Stud. Mycol.">
        <title>101 Dothideomycetes genomes: a test case for predicting lifestyles and emergence of pathogens.</title>
        <authorList>
            <person name="Haridas S."/>
            <person name="Albert R."/>
            <person name="Binder M."/>
            <person name="Bloem J."/>
            <person name="Labutti K."/>
            <person name="Salamov A."/>
            <person name="Andreopoulos B."/>
            <person name="Baker S."/>
            <person name="Barry K."/>
            <person name="Bills G."/>
            <person name="Bluhm B."/>
            <person name="Cannon C."/>
            <person name="Castanera R."/>
            <person name="Culley D."/>
            <person name="Daum C."/>
            <person name="Ezra D."/>
            <person name="Gonzalez J."/>
            <person name="Henrissat B."/>
            <person name="Kuo A."/>
            <person name="Liang C."/>
            <person name="Lipzen A."/>
            <person name="Lutzoni F."/>
            <person name="Magnuson J."/>
            <person name="Mondo S."/>
            <person name="Nolan M."/>
            <person name="Ohm R."/>
            <person name="Pangilinan J."/>
            <person name="Park H.-J."/>
            <person name="Ramirez L."/>
            <person name="Alfaro M."/>
            <person name="Sun H."/>
            <person name="Tritt A."/>
            <person name="Yoshinaga Y."/>
            <person name="Zwiers L.-H."/>
            <person name="Turgeon B."/>
            <person name="Goodwin S."/>
            <person name="Spatafora J."/>
            <person name="Crous P."/>
            <person name="Grigoriev I."/>
        </authorList>
    </citation>
    <scope>NUCLEOTIDE SEQUENCE</scope>
    <source>
        <strain evidence="1">CBS 122367</strain>
    </source>
</reference>
<dbReference type="EMBL" id="MU005582">
    <property type="protein sequence ID" value="KAF2684209.1"/>
    <property type="molecule type" value="Genomic_DNA"/>
</dbReference>
<accession>A0A6G1J238</accession>
<gene>
    <name evidence="1" type="ORF">K458DRAFT_303151</name>
</gene>
<keyword evidence="2" id="KW-1185">Reference proteome</keyword>
<evidence type="ECO:0008006" key="3">
    <source>
        <dbReference type="Google" id="ProtNLM"/>
    </source>
</evidence>
<proteinExistence type="predicted"/>
<dbReference type="OrthoDB" id="3261222at2759"/>
<evidence type="ECO:0000313" key="1">
    <source>
        <dbReference type="EMBL" id="KAF2684209.1"/>
    </source>
</evidence>
<evidence type="ECO:0000313" key="2">
    <source>
        <dbReference type="Proteomes" id="UP000799291"/>
    </source>
</evidence>
<organism evidence="1 2">
    <name type="scientific">Lentithecium fluviatile CBS 122367</name>
    <dbReference type="NCBI Taxonomy" id="1168545"/>
    <lineage>
        <taxon>Eukaryota</taxon>
        <taxon>Fungi</taxon>
        <taxon>Dikarya</taxon>
        <taxon>Ascomycota</taxon>
        <taxon>Pezizomycotina</taxon>
        <taxon>Dothideomycetes</taxon>
        <taxon>Pleosporomycetidae</taxon>
        <taxon>Pleosporales</taxon>
        <taxon>Massarineae</taxon>
        <taxon>Lentitheciaceae</taxon>
        <taxon>Lentithecium</taxon>
    </lineage>
</organism>
<feature type="non-terminal residue" evidence="1">
    <location>
        <position position="1"/>
    </location>
</feature>